<feature type="compositionally biased region" description="Basic and acidic residues" evidence="1">
    <location>
        <begin position="202"/>
        <end position="239"/>
    </location>
</feature>
<organism evidence="3 4">
    <name type="scientific">Bombus impatiens</name>
    <name type="common">Bumblebee</name>
    <dbReference type="NCBI Taxonomy" id="132113"/>
    <lineage>
        <taxon>Eukaryota</taxon>
        <taxon>Metazoa</taxon>
        <taxon>Ecdysozoa</taxon>
        <taxon>Arthropoda</taxon>
        <taxon>Hexapoda</taxon>
        <taxon>Insecta</taxon>
        <taxon>Pterygota</taxon>
        <taxon>Neoptera</taxon>
        <taxon>Endopterygota</taxon>
        <taxon>Hymenoptera</taxon>
        <taxon>Apocrita</taxon>
        <taxon>Aculeata</taxon>
        <taxon>Apoidea</taxon>
        <taxon>Anthophila</taxon>
        <taxon>Apidae</taxon>
        <taxon>Bombus</taxon>
        <taxon>Pyrobombus</taxon>
    </lineage>
</organism>
<evidence type="ECO:0000256" key="2">
    <source>
        <dbReference type="SAM" id="SignalP"/>
    </source>
</evidence>
<dbReference type="OrthoDB" id="8197773at2759"/>
<evidence type="ECO:0000256" key="1">
    <source>
        <dbReference type="SAM" id="MobiDB-lite"/>
    </source>
</evidence>
<dbReference type="CTD" id="48239"/>
<gene>
    <name evidence="4" type="primary">LOC100741337</name>
</gene>
<name>A0A6P8KXU5_BOMIM</name>
<feature type="compositionally biased region" description="Basic and acidic residues" evidence="1">
    <location>
        <begin position="168"/>
        <end position="192"/>
    </location>
</feature>
<dbReference type="AlphaFoldDB" id="A0A6P8KXU5"/>
<keyword evidence="3" id="KW-1185">Reference proteome</keyword>
<feature type="region of interest" description="Disordered" evidence="1">
    <location>
        <begin position="98"/>
        <end position="345"/>
    </location>
</feature>
<dbReference type="Proteomes" id="UP000515180">
    <property type="component" value="Unplaced"/>
</dbReference>
<feature type="signal peptide" evidence="2">
    <location>
        <begin position="1"/>
        <end position="18"/>
    </location>
</feature>
<feature type="compositionally biased region" description="Low complexity" evidence="1">
    <location>
        <begin position="313"/>
        <end position="328"/>
    </location>
</feature>
<feature type="compositionally biased region" description="Polar residues" evidence="1">
    <location>
        <begin position="254"/>
        <end position="266"/>
    </location>
</feature>
<dbReference type="RefSeq" id="XP_033175695.1">
    <property type="nucleotide sequence ID" value="XM_033319804.1"/>
</dbReference>
<dbReference type="GeneID" id="100741337"/>
<reference evidence="4" key="1">
    <citation type="submission" date="2025-08" db="UniProtKB">
        <authorList>
            <consortium name="RefSeq"/>
        </authorList>
    </citation>
    <scope>IDENTIFICATION</scope>
</reference>
<accession>A0A6P8KXU5</accession>
<protein>
    <submittedName>
        <fullName evidence="4">Dentin matrix acidic phosphoprotein 1 isoform X1</fullName>
    </submittedName>
</protein>
<sequence>MKTIGCFLVVLLARQAICGVLKNPPAFSKPDYSDSYLPAAMQVIFYAVEQLKLLQSEEAMQSSTSTESPSTSPISFIAEDQQTASQDPSTICSIAVSQSLDESKDEEDESNSENSSDDKTGVSVIKETSKNKTEDSAVVVEQTTNDRMKEPSAEKAQEGETGESNAQEMEKDKVEGSKVEEVFDDKTEESKSQETSTDEMDESKTQEIVTDKEEESKTQEASKDRTGDSKVDESSKDSAETLVALETSKPGEIDQQSMEDPSTQPESPEVNEETPETNYATPETNYEEPERVHAVQETNQEVPEENHEWISWSPTSTETKLETTTASSDPDDSTRPESIVANVDKKKEPTIDSVVQDVYQILKPKPSKFADADHFEESKSVDGIPVEKMENVEEEDDETRFTRLGEKVTQVPRPSLSSYLRRSKVPPSATLQQLANLYDSLSKDARKQGFGKYTGFSDDVLNTLQSSAEGGIGPQLKKILSKLLERNELTREDARMRTSLAVRDLDNPSSMLNKDLRPLLPLRYSP</sequence>
<keyword evidence="2" id="KW-0732">Signal</keyword>
<feature type="chain" id="PRO_5027961129" evidence="2">
    <location>
        <begin position="19"/>
        <end position="526"/>
    </location>
</feature>
<proteinExistence type="predicted"/>
<evidence type="ECO:0000313" key="4">
    <source>
        <dbReference type="RefSeq" id="XP_033175695.1"/>
    </source>
</evidence>
<evidence type="ECO:0000313" key="3">
    <source>
        <dbReference type="Proteomes" id="UP000515180"/>
    </source>
</evidence>
<feature type="compositionally biased region" description="Basic and acidic residues" evidence="1">
    <location>
        <begin position="144"/>
        <end position="158"/>
    </location>
</feature>